<evidence type="ECO:0000313" key="8">
    <source>
        <dbReference type="EMBL" id="RBP43401.1"/>
    </source>
</evidence>
<dbReference type="AlphaFoldDB" id="A0A366HMG3"/>
<dbReference type="RefSeq" id="WP_113931677.1">
    <property type="nucleotide sequence ID" value="NZ_JACCEU010000001.1"/>
</dbReference>
<evidence type="ECO:0000313" key="9">
    <source>
        <dbReference type="Proteomes" id="UP000253628"/>
    </source>
</evidence>
<evidence type="ECO:0000256" key="5">
    <source>
        <dbReference type="PROSITE-ProRule" id="PRU00277"/>
    </source>
</evidence>
<keyword evidence="9" id="KW-1185">Reference proteome</keyword>
<comment type="catalytic activity">
    <reaction evidence="1 5 6">
        <text>[protein]-peptidylproline (omega=180) = [protein]-peptidylproline (omega=0)</text>
        <dbReference type="Rhea" id="RHEA:16237"/>
        <dbReference type="Rhea" id="RHEA-COMP:10747"/>
        <dbReference type="Rhea" id="RHEA-COMP:10748"/>
        <dbReference type="ChEBI" id="CHEBI:83833"/>
        <dbReference type="ChEBI" id="CHEBI:83834"/>
        <dbReference type="EC" id="5.2.1.8"/>
    </reaction>
</comment>
<dbReference type="Gene3D" id="3.10.50.40">
    <property type="match status" value="1"/>
</dbReference>
<dbReference type="EMBL" id="QNRQ01000001">
    <property type="protein sequence ID" value="RBP43401.1"/>
    <property type="molecule type" value="Genomic_DNA"/>
</dbReference>
<evidence type="ECO:0000256" key="1">
    <source>
        <dbReference type="ARBA" id="ARBA00000971"/>
    </source>
</evidence>
<proteinExistence type="inferred from homology"/>
<gene>
    <name evidence="8" type="ORF">DFR37_101533</name>
</gene>
<evidence type="ECO:0000256" key="3">
    <source>
        <dbReference type="ARBA" id="ARBA00023110"/>
    </source>
</evidence>
<evidence type="ECO:0000259" key="7">
    <source>
        <dbReference type="PROSITE" id="PS50059"/>
    </source>
</evidence>
<dbReference type="PANTHER" id="PTHR47861">
    <property type="entry name" value="FKBP-TYPE PEPTIDYL-PROLYL CIS-TRANS ISOMERASE SLYD"/>
    <property type="match status" value="1"/>
</dbReference>
<evidence type="ECO:0000256" key="2">
    <source>
        <dbReference type="ARBA" id="ARBA00006577"/>
    </source>
</evidence>
<organism evidence="8 9">
    <name type="scientific">Eoetvoesiella caeni</name>
    <dbReference type="NCBI Taxonomy" id="645616"/>
    <lineage>
        <taxon>Bacteria</taxon>
        <taxon>Pseudomonadati</taxon>
        <taxon>Pseudomonadota</taxon>
        <taxon>Betaproteobacteria</taxon>
        <taxon>Burkholderiales</taxon>
        <taxon>Alcaligenaceae</taxon>
        <taxon>Eoetvoesiella</taxon>
    </lineage>
</organism>
<dbReference type="InterPro" id="IPR046357">
    <property type="entry name" value="PPIase_dom_sf"/>
</dbReference>
<dbReference type="OrthoDB" id="9808891at2"/>
<dbReference type="PANTHER" id="PTHR47861:SF4">
    <property type="entry name" value="FKBP-TYPE 16 KDA PEPTIDYL-PROLYL CIS-TRANS ISOMERASE"/>
    <property type="match status" value="1"/>
</dbReference>
<dbReference type="InterPro" id="IPR048261">
    <property type="entry name" value="SlpA/SlyD-like_ins_sf"/>
</dbReference>
<dbReference type="Gene3D" id="2.40.10.330">
    <property type="match status" value="1"/>
</dbReference>
<feature type="domain" description="PPIase FKBP-type" evidence="7">
    <location>
        <begin position="15"/>
        <end position="113"/>
    </location>
</feature>
<dbReference type="PROSITE" id="PS50059">
    <property type="entry name" value="FKBP_PPIASE"/>
    <property type="match status" value="1"/>
</dbReference>
<dbReference type="Proteomes" id="UP000253628">
    <property type="component" value="Unassembled WGS sequence"/>
</dbReference>
<evidence type="ECO:0000256" key="4">
    <source>
        <dbReference type="ARBA" id="ARBA00023235"/>
    </source>
</evidence>
<dbReference type="EC" id="5.2.1.8" evidence="6"/>
<reference evidence="8 9" key="1">
    <citation type="submission" date="2018-06" db="EMBL/GenBank/DDBJ databases">
        <title>Genomic Encyclopedia of Type Strains, Phase IV (KMG-IV): sequencing the most valuable type-strain genomes for metagenomic binning, comparative biology and taxonomic classification.</title>
        <authorList>
            <person name="Goeker M."/>
        </authorList>
    </citation>
    <scope>NUCLEOTIDE SEQUENCE [LARGE SCALE GENOMIC DNA]</scope>
    <source>
        <strain evidence="8 9">DSM 25520</strain>
    </source>
</reference>
<evidence type="ECO:0000256" key="6">
    <source>
        <dbReference type="RuleBase" id="RU003915"/>
    </source>
</evidence>
<dbReference type="Pfam" id="PF00254">
    <property type="entry name" value="FKBP_C"/>
    <property type="match status" value="1"/>
</dbReference>
<dbReference type="GO" id="GO:0003755">
    <property type="term" value="F:peptidyl-prolyl cis-trans isomerase activity"/>
    <property type="evidence" value="ECO:0007669"/>
    <property type="project" value="UniProtKB-UniRule"/>
</dbReference>
<comment type="similarity">
    <text evidence="2 6">Belongs to the FKBP-type PPIase family.</text>
</comment>
<keyword evidence="3 5" id="KW-0697">Rotamase</keyword>
<keyword evidence="4 5" id="KW-0413">Isomerase</keyword>
<dbReference type="InterPro" id="IPR001179">
    <property type="entry name" value="PPIase_FKBP_dom"/>
</dbReference>
<sequence>MISPIDSAKAVVRPDSYLTLHYRIELTTGPAAGSVFADTFASRPATLQLGMGQWAPPMEQALLGREESTQFSIELPAAQAYGERNPELIQRVTNAMLEANTEPGTVFELGDIVEFFAPNGGRYSGILKERGEGWALFDFNHPLAGADLRIDVSLLGVL</sequence>
<dbReference type="SUPFAM" id="SSF54534">
    <property type="entry name" value="FKBP-like"/>
    <property type="match status" value="1"/>
</dbReference>
<name>A0A366HMG3_9BURK</name>
<accession>A0A366HMG3</accession>
<comment type="caution">
    <text evidence="8">The sequence shown here is derived from an EMBL/GenBank/DDBJ whole genome shotgun (WGS) entry which is preliminary data.</text>
</comment>
<protein>
    <recommendedName>
        <fullName evidence="6">Peptidyl-prolyl cis-trans isomerase</fullName>
        <ecNumber evidence="6">5.2.1.8</ecNumber>
    </recommendedName>
</protein>